<proteinExistence type="predicted"/>
<name>A0A9C6X8Q1_FRAOC</name>
<evidence type="ECO:0000313" key="2">
    <source>
        <dbReference type="RefSeq" id="XP_052131184.1"/>
    </source>
</evidence>
<protein>
    <submittedName>
        <fullName evidence="2">Uncharacterized protein LOC113211020</fullName>
    </submittedName>
</protein>
<accession>A0A9C6X8Q1</accession>
<evidence type="ECO:0000313" key="1">
    <source>
        <dbReference type="Proteomes" id="UP000504606"/>
    </source>
</evidence>
<dbReference type="Proteomes" id="UP000504606">
    <property type="component" value="Unplaced"/>
</dbReference>
<keyword evidence="1" id="KW-1185">Reference proteome</keyword>
<sequence length="180" mass="19943">MLLERAGPSVEELGMTFPLEEHLRAAHAMPQLRKLFIWGDFMKIEAQPPVLPPLPPAHGLRWLKAWSLPRPTLQSLLQAHAHSLEELHLMVGPAAPADRPQLAARIWPVVCSDLDTLLGWCGLRALRRLVLRRKGYWHTTADCLLQRQAVRSALPGVEVLCCDCGDACGEGNGLFSLSPI</sequence>
<dbReference type="GeneID" id="113211020"/>
<gene>
    <name evidence="2" type="primary">LOC113211020</name>
</gene>
<organism evidence="1 2">
    <name type="scientific">Frankliniella occidentalis</name>
    <name type="common">Western flower thrips</name>
    <name type="synonym">Euthrips occidentalis</name>
    <dbReference type="NCBI Taxonomy" id="133901"/>
    <lineage>
        <taxon>Eukaryota</taxon>
        <taxon>Metazoa</taxon>
        <taxon>Ecdysozoa</taxon>
        <taxon>Arthropoda</taxon>
        <taxon>Hexapoda</taxon>
        <taxon>Insecta</taxon>
        <taxon>Pterygota</taxon>
        <taxon>Neoptera</taxon>
        <taxon>Paraneoptera</taxon>
        <taxon>Thysanoptera</taxon>
        <taxon>Terebrantia</taxon>
        <taxon>Thripoidea</taxon>
        <taxon>Thripidae</taxon>
        <taxon>Frankliniella</taxon>
    </lineage>
</organism>
<dbReference type="AlphaFoldDB" id="A0A9C6X8Q1"/>
<dbReference type="KEGG" id="foc:113211020"/>
<reference evidence="2" key="1">
    <citation type="submission" date="2025-08" db="UniProtKB">
        <authorList>
            <consortium name="RefSeq"/>
        </authorList>
    </citation>
    <scope>IDENTIFICATION</scope>
    <source>
        <tissue evidence="2">Whole organism</tissue>
    </source>
</reference>
<dbReference type="RefSeq" id="XP_052131184.1">
    <property type="nucleotide sequence ID" value="XM_052275224.1"/>
</dbReference>